<organism evidence="8 9">
    <name type="scientific">Flavisolibacter ginsengisoli DSM 18119</name>
    <dbReference type="NCBI Taxonomy" id="1121884"/>
    <lineage>
        <taxon>Bacteria</taxon>
        <taxon>Pseudomonadati</taxon>
        <taxon>Bacteroidota</taxon>
        <taxon>Chitinophagia</taxon>
        <taxon>Chitinophagales</taxon>
        <taxon>Chitinophagaceae</taxon>
        <taxon>Flavisolibacter</taxon>
    </lineage>
</organism>
<evidence type="ECO:0000313" key="8">
    <source>
        <dbReference type="EMBL" id="SHE74429.1"/>
    </source>
</evidence>
<proteinExistence type="predicted"/>
<dbReference type="PANTHER" id="PTHR30213">
    <property type="entry name" value="INNER MEMBRANE PROTEIN YHJD"/>
    <property type="match status" value="1"/>
</dbReference>
<feature type="transmembrane region" description="Helical" evidence="7">
    <location>
        <begin position="90"/>
        <end position="110"/>
    </location>
</feature>
<dbReference type="Proteomes" id="UP000184048">
    <property type="component" value="Unassembled WGS sequence"/>
</dbReference>
<feature type="transmembrane region" description="Helical" evidence="7">
    <location>
        <begin position="173"/>
        <end position="198"/>
    </location>
</feature>
<dbReference type="EMBL" id="FQUU01000003">
    <property type="protein sequence ID" value="SHE74429.1"/>
    <property type="molecule type" value="Genomic_DNA"/>
</dbReference>
<protein>
    <submittedName>
        <fullName evidence="8">Membrane protein</fullName>
    </submittedName>
</protein>
<keyword evidence="3 7" id="KW-0812">Transmembrane</keyword>
<evidence type="ECO:0000256" key="7">
    <source>
        <dbReference type="SAM" id="Phobius"/>
    </source>
</evidence>
<dbReference type="AlphaFoldDB" id="A0A1M4VZP9"/>
<keyword evidence="4 7" id="KW-1133">Transmembrane helix</keyword>
<reference evidence="8 9" key="1">
    <citation type="submission" date="2016-11" db="EMBL/GenBank/DDBJ databases">
        <authorList>
            <person name="Jaros S."/>
            <person name="Januszkiewicz K."/>
            <person name="Wedrychowicz H."/>
        </authorList>
    </citation>
    <scope>NUCLEOTIDE SEQUENCE [LARGE SCALE GENOMIC DNA]</scope>
    <source>
        <strain evidence="8 9">DSM 18119</strain>
    </source>
</reference>
<evidence type="ECO:0000256" key="2">
    <source>
        <dbReference type="ARBA" id="ARBA00022475"/>
    </source>
</evidence>
<evidence type="ECO:0000256" key="3">
    <source>
        <dbReference type="ARBA" id="ARBA00022692"/>
    </source>
</evidence>
<keyword evidence="9" id="KW-1185">Reference proteome</keyword>
<gene>
    <name evidence="8" type="ORF">SAMN02745131_01032</name>
</gene>
<dbReference type="PANTHER" id="PTHR30213:SF1">
    <property type="entry name" value="INNER MEMBRANE PROTEIN YHJD"/>
    <property type="match status" value="1"/>
</dbReference>
<dbReference type="Pfam" id="PF03631">
    <property type="entry name" value="Virul_fac_BrkB"/>
    <property type="match status" value="1"/>
</dbReference>
<feature type="transmembrane region" description="Helical" evidence="7">
    <location>
        <begin position="27"/>
        <end position="50"/>
    </location>
</feature>
<evidence type="ECO:0000313" key="9">
    <source>
        <dbReference type="Proteomes" id="UP000184048"/>
    </source>
</evidence>
<feature type="transmembrane region" description="Helical" evidence="7">
    <location>
        <begin position="245"/>
        <end position="266"/>
    </location>
</feature>
<keyword evidence="5 7" id="KW-0472">Membrane</keyword>
<accession>A0A1M4VZP9</accession>
<evidence type="ECO:0000256" key="4">
    <source>
        <dbReference type="ARBA" id="ARBA00022989"/>
    </source>
</evidence>
<dbReference type="InterPro" id="IPR017039">
    <property type="entry name" value="Virul_fac_BrkB"/>
</dbReference>
<sequence length="358" mass="38555">MGLVWSSLKHSFKGFSEDKITKLSASLAYYTVFSLGPLMIVIIFLCSIFLGREAVEGSINNQLQSFIGSDAAKQIQEIIKNASISGKGGIAAVIGVITLLIGATTVFGEIQDSINGIWGLKASPKAGMLKLILSRVLSFGLITTLGFLLLVSLAVTAVVEGLGARLKDAFPDIAVIVFYVINLLLTLGVTTLLFTIIFKVLPDVKIKWKAIWPGAIATSLLFMIGKFAISFYVSKSNIGSTYGAAGSLVILLVWIYYSSIILYFGAEFTKSYAFQKGVPVSPTEYAKWDKEPVVPGSKVKDKPPVPSEHTKRKQLPNKAPHLGYATAKNTSQTKEESPGVGAMLLGLALYVFNTSKKN</sequence>
<dbReference type="NCBIfam" id="TIGR00765">
    <property type="entry name" value="yihY_not_rbn"/>
    <property type="match status" value="1"/>
</dbReference>
<feature type="transmembrane region" description="Helical" evidence="7">
    <location>
        <begin position="210"/>
        <end position="233"/>
    </location>
</feature>
<feature type="transmembrane region" description="Helical" evidence="7">
    <location>
        <begin position="131"/>
        <end position="153"/>
    </location>
</feature>
<feature type="region of interest" description="Disordered" evidence="6">
    <location>
        <begin position="294"/>
        <end position="335"/>
    </location>
</feature>
<name>A0A1M4VZP9_9BACT</name>
<feature type="compositionally biased region" description="Basic and acidic residues" evidence="6">
    <location>
        <begin position="294"/>
        <end position="303"/>
    </location>
</feature>
<evidence type="ECO:0000256" key="1">
    <source>
        <dbReference type="ARBA" id="ARBA00004651"/>
    </source>
</evidence>
<keyword evidence="2" id="KW-1003">Cell membrane</keyword>
<dbReference type="STRING" id="1121884.SAMN02745131_01032"/>
<evidence type="ECO:0000256" key="6">
    <source>
        <dbReference type="SAM" id="MobiDB-lite"/>
    </source>
</evidence>
<evidence type="ECO:0000256" key="5">
    <source>
        <dbReference type="ARBA" id="ARBA00023136"/>
    </source>
</evidence>
<comment type="subcellular location">
    <subcellularLocation>
        <location evidence="1">Cell membrane</location>
        <topology evidence="1">Multi-pass membrane protein</topology>
    </subcellularLocation>
</comment>
<dbReference type="GO" id="GO:0005886">
    <property type="term" value="C:plasma membrane"/>
    <property type="evidence" value="ECO:0007669"/>
    <property type="project" value="UniProtKB-SubCell"/>
</dbReference>